<feature type="compositionally biased region" description="Basic and acidic residues" evidence="1">
    <location>
        <begin position="127"/>
        <end position="147"/>
    </location>
</feature>
<dbReference type="EMBL" id="BNBT01000252">
    <property type="protein sequence ID" value="GHE99566.1"/>
    <property type="molecule type" value="Genomic_DNA"/>
</dbReference>
<gene>
    <name evidence="2" type="ORF">GCM10018785_73970</name>
</gene>
<feature type="region of interest" description="Disordered" evidence="1">
    <location>
        <begin position="1"/>
        <end position="292"/>
    </location>
</feature>
<comment type="caution">
    <text evidence="2">The sequence shown here is derived from an EMBL/GenBank/DDBJ whole genome shotgun (WGS) entry which is preliminary data.</text>
</comment>
<feature type="compositionally biased region" description="Basic residues" evidence="1">
    <location>
        <begin position="88"/>
        <end position="98"/>
    </location>
</feature>
<evidence type="ECO:0000256" key="1">
    <source>
        <dbReference type="SAM" id="MobiDB-lite"/>
    </source>
</evidence>
<dbReference type="AlphaFoldDB" id="A0A919ADQ2"/>
<protein>
    <submittedName>
        <fullName evidence="2">Uncharacterized protein</fullName>
    </submittedName>
</protein>
<feature type="compositionally biased region" description="Basic residues" evidence="1">
    <location>
        <begin position="177"/>
        <end position="187"/>
    </location>
</feature>
<proteinExistence type="predicted"/>
<sequence>MTWRGARTAPLAAAPAASPGALPPTHPIALRARPQTPDGLKGPAARHRTPAGRNPRTGPTTRYGTLPPTHPIALRARPQTPDGLKGSAARHHTSRHPPHNRDTRTDPGCCGALRARPQTPDGLEGPAARRRDSDARPVYRGCTDGRARERRPRSREVGAIACSRGSTGGRVGCIPPRQRRGHGRRTASRQARAPGVTAGAARVGGWEASRRASGGDMDDGPQAARPGLPVSPPGPHGWAGGRGRAAGARPGGSVEGARARVRRGRPARKPLGRNRQPADILLTLTGASAPTS</sequence>
<evidence type="ECO:0000313" key="2">
    <source>
        <dbReference type="EMBL" id="GHE99566.1"/>
    </source>
</evidence>
<accession>A0A919ADQ2</accession>
<keyword evidence="3" id="KW-1185">Reference proteome</keyword>
<organism evidence="2 3">
    <name type="scientific">Streptomyces longispororuber</name>
    <dbReference type="NCBI Taxonomy" id="68230"/>
    <lineage>
        <taxon>Bacteria</taxon>
        <taxon>Bacillati</taxon>
        <taxon>Actinomycetota</taxon>
        <taxon>Actinomycetes</taxon>
        <taxon>Kitasatosporales</taxon>
        <taxon>Streptomycetaceae</taxon>
        <taxon>Streptomyces</taxon>
    </lineage>
</organism>
<dbReference type="Proteomes" id="UP000608024">
    <property type="component" value="Unassembled WGS sequence"/>
</dbReference>
<name>A0A919ADQ2_9ACTN</name>
<feature type="compositionally biased region" description="Low complexity" evidence="1">
    <location>
        <begin position="1"/>
        <end position="20"/>
    </location>
</feature>
<feature type="compositionally biased region" description="Gly residues" evidence="1">
    <location>
        <begin position="237"/>
        <end position="254"/>
    </location>
</feature>
<reference evidence="2" key="1">
    <citation type="journal article" date="2014" name="Int. J. Syst. Evol. Microbiol.">
        <title>Complete genome sequence of Corynebacterium casei LMG S-19264T (=DSM 44701T), isolated from a smear-ripened cheese.</title>
        <authorList>
            <consortium name="US DOE Joint Genome Institute (JGI-PGF)"/>
            <person name="Walter F."/>
            <person name="Albersmeier A."/>
            <person name="Kalinowski J."/>
            <person name="Ruckert C."/>
        </authorList>
    </citation>
    <scope>NUCLEOTIDE SEQUENCE</scope>
    <source>
        <strain evidence="2">JCM 4784</strain>
    </source>
</reference>
<feature type="compositionally biased region" description="Basic residues" evidence="1">
    <location>
        <begin position="259"/>
        <end position="272"/>
    </location>
</feature>
<evidence type="ECO:0000313" key="3">
    <source>
        <dbReference type="Proteomes" id="UP000608024"/>
    </source>
</evidence>
<reference evidence="2" key="2">
    <citation type="submission" date="2020-09" db="EMBL/GenBank/DDBJ databases">
        <authorList>
            <person name="Sun Q."/>
            <person name="Ohkuma M."/>
        </authorList>
    </citation>
    <scope>NUCLEOTIDE SEQUENCE</scope>
    <source>
        <strain evidence="2">JCM 4784</strain>
    </source>
</reference>